<dbReference type="EMBL" id="NESQ01000026">
    <property type="protein sequence ID" value="PUU82558.1"/>
    <property type="molecule type" value="Genomic_DNA"/>
</dbReference>
<keyword evidence="3" id="KW-1185">Reference proteome</keyword>
<feature type="compositionally biased region" description="Basic and acidic residues" evidence="1">
    <location>
        <begin position="16"/>
        <end position="28"/>
    </location>
</feature>
<feature type="region of interest" description="Disordered" evidence="1">
    <location>
        <begin position="1"/>
        <end position="79"/>
    </location>
</feature>
<evidence type="ECO:0000313" key="3">
    <source>
        <dbReference type="Proteomes" id="UP000244722"/>
    </source>
</evidence>
<gene>
    <name evidence="2" type="ORF">B9Z19DRAFT_1120597</name>
</gene>
<dbReference type="Proteomes" id="UP000244722">
    <property type="component" value="Unassembled WGS sequence"/>
</dbReference>
<feature type="compositionally biased region" description="Polar residues" evidence="1">
    <location>
        <begin position="29"/>
        <end position="38"/>
    </location>
</feature>
<feature type="region of interest" description="Disordered" evidence="1">
    <location>
        <begin position="188"/>
        <end position="213"/>
    </location>
</feature>
<evidence type="ECO:0000313" key="2">
    <source>
        <dbReference type="EMBL" id="PUU82558.1"/>
    </source>
</evidence>
<accession>A0A2T7A4C8</accession>
<protein>
    <submittedName>
        <fullName evidence="2">Uncharacterized protein</fullName>
    </submittedName>
</protein>
<evidence type="ECO:0000256" key="1">
    <source>
        <dbReference type="SAM" id="MobiDB-lite"/>
    </source>
</evidence>
<name>A0A2T7A4C8_TUBBO</name>
<reference evidence="2 3" key="1">
    <citation type="submission" date="2017-04" db="EMBL/GenBank/DDBJ databases">
        <title>Draft genome sequence of Tuber borchii Vittad., a whitish edible truffle.</title>
        <authorList>
            <consortium name="DOE Joint Genome Institute"/>
            <person name="Murat C."/>
            <person name="Kuo A."/>
            <person name="Barry K.W."/>
            <person name="Clum A."/>
            <person name="Dockter R.B."/>
            <person name="Fauchery L."/>
            <person name="Iotti M."/>
            <person name="Kohler A."/>
            <person name="Labutti K."/>
            <person name="Lindquist E.A."/>
            <person name="Lipzen A."/>
            <person name="Ohm R.A."/>
            <person name="Wang M."/>
            <person name="Grigoriev I.V."/>
            <person name="Zambonelli A."/>
            <person name="Martin F.M."/>
        </authorList>
    </citation>
    <scope>NUCLEOTIDE SEQUENCE [LARGE SCALE GENOMIC DNA]</scope>
    <source>
        <strain evidence="2 3">Tbo3840</strain>
    </source>
</reference>
<sequence>MVTEDPNAVSETLLKLGDRSKEKVRENKNSTIATTTTEFPYGARIPAPWPTRSTFSETPKHCDKPHTPQSTGTIDSTRRSAQHKLTVGSAVYEVGAVVVAPTDSSHPVRPRRGEDDKGRDCLVLGTAVDYRHAILSDWMTGSMVTSATKTPKEVLKSRIAVEAKAKVEAGKGKPAKLVTNLKSPIPNFNASAGVQKGARVAKAARNPPTGQLR</sequence>
<proteinExistence type="predicted"/>
<dbReference type="AlphaFoldDB" id="A0A2T7A4C8"/>
<comment type="caution">
    <text evidence="2">The sequence shown here is derived from an EMBL/GenBank/DDBJ whole genome shotgun (WGS) entry which is preliminary data.</text>
</comment>
<organism evidence="2 3">
    <name type="scientific">Tuber borchii</name>
    <name type="common">White truffle</name>
    <dbReference type="NCBI Taxonomy" id="42251"/>
    <lineage>
        <taxon>Eukaryota</taxon>
        <taxon>Fungi</taxon>
        <taxon>Dikarya</taxon>
        <taxon>Ascomycota</taxon>
        <taxon>Pezizomycotina</taxon>
        <taxon>Pezizomycetes</taxon>
        <taxon>Pezizales</taxon>
        <taxon>Tuberaceae</taxon>
        <taxon>Tuber</taxon>
    </lineage>
</organism>